<feature type="region of interest" description="Disordered" evidence="2">
    <location>
        <begin position="13"/>
        <end position="35"/>
    </location>
</feature>
<evidence type="ECO:0000256" key="1">
    <source>
        <dbReference type="SAM" id="Coils"/>
    </source>
</evidence>
<comment type="caution">
    <text evidence="3">The sequence shown here is derived from an EMBL/GenBank/DDBJ whole genome shotgun (WGS) entry which is preliminary data.</text>
</comment>
<sequence length="156" mass="18550">MKQHNVIENRERLFESQVIDHGDRSKERESEKETHPNVCPTVVRWFAGPVWSMAVQKLKKEKKREKKKQIETKKRKTEAAICVCLCVFVRRNCATTTVRNESKKRNRKRTPDAIVLQNVSFHSPPRADWKDVRQSDRQTDGKEWEKVEIKKIRRGR</sequence>
<proteinExistence type="predicted"/>
<organism evidence="3 4">
    <name type="scientific">Polyplax serrata</name>
    <name type="common">Common mouse louse</name>
    <dbReference type="NCBI Taxonomy" id="468196"/>
    <lineage>
        <taxon>Eukaryota</taxon>
        <taxon>Metazoa</taxon>
        <taxon>Ecdysozoa</taxon>
        <taxon>Arthropoda</taxon>
        <taxon>Hexapoda</taxon>
        <taxon>Insecta</taxon>
        <taxon>Pterygota</taxon>
        <taxon>Neoptera</taxon>
        <taxon>Paraneoptera</taxon>
        <taxon>Psocodea</taxon>
        <taxon>Troctomorpha</taxon>
        <taxon>Phthiraptera</taxon>
        <taxon>Anoplura</taxon>
        <taxon>Polyplacidae</taxon>
        <taxon>Polyplax</taxon>
    </lineage>
</organism>
<protein>
    <submittedName>
        <fullName evidence="3">Uncharacterized protein</fullName>
    </submittedName>
</protein>
<dbReference type="Proteomes" id="UP001359485">
    <property type="component" value="Unassembled WGS sequence"/>
</dbReference>
<gene>
    <name evidence="3" type="ORF">RUM44_011578</name>
</gene>
<accession>A0ABR1AQQ9</accession>
<name>A0ABR1AQQ9_POLSC</name>
<evidence type="ECO:0000313" key="3">
    <source>
        <dbReference type="EMBL" id="KAK6624719.1"/>
    </source>
</evidence>
<evidence type="ECO:0000313" key="4">
    <source>
        <dbReference type="Proteomes" id="UP001359485"/>
    </source>
</evidence>
<keyword evidence="4" id="KW-1185">Reference proteome</keyword>
<reference evidence="3 4" key="1">
    <citation type="submission" date="2023-09" db="EMBL/GenBank/DDBJ databases">
        <title>Genomes of two closely related lineages of the louse Polyplax serrata with different host specificities.</title>
        <authorList>
            <person name="Martinu J."/>
            <person name="Tarabai H."/>
            <person name="Stefka J."/>
            <person name="Hypsa V."/>
        </authorList>
    </citation>
    <scope>NUCLEOTIDE SEQUENCE [LARGE SCALE GENOMIC DNA]</scope>
    <source>
        <strain evidence="3">98ZLc_SE</strain>
    </source>
</reference>
<feature type="region of interest" description="Disordered" evidence="2">
    <location>
        <begin position="98"/>
        <end position="156"/>
    </location>
</feature>
<feature type="compositionally biased region" description="Basic and acidic residues" evidence="2">
    <location>
        <begin position="125"/>
        <end position="150"/>
    </location>
</feature>
<keyword evidence="1" id="KW-0175">Coiled coil</keyword>
<feature type="coiled-coil region" evidence="1">
    <location>
        <begin position="53"/>
        <end position="80"/>
    </location>
</feature>
<evidence type="ECO:0000256" key="2">
    <source>
        <dbReference type="SAM" id="MobiDB-lite"/>
    </source>
</evidence>
<dbReference type="EMBL" id="JAWJWF010000046">
    <property type="protein sequence ID" value="KAK6624719.1"/>
    <property type="molecule type" value="Genomic_DNA"/>
</dbReference>